<evidence type="ECO:0000313" key="2">
    <source>
        <dbReference type="Proteomes" id="UP000735302"/>
    </source>
</evidence>
<evidence type="ECO:0000313" key="1">
    <source>
        <dbReference type="EMBL" id="GFO12915.1"/>
    </source>
</evidence>
<gene>
    <name evidence="1" type="ORF">PoB_003942000</name>
</gene>
<protein>
    <submittedName>
        <fullName evidence="1">Uncharacterized protein</fullName>
    </submittedName>
</protein>
<dbReference type="EMBL" id="BLXT01004479">
    <property type="protein sequence ID" value="GFO12915.1"/>
    <property type="molecule type" value="Genomic_DNA"/>
</dbReference>
<reference evidence="1 2" key="1">
    <citation type="journal article" date="2021" name="Elife">
        <title>Chloroplast acquisition without the gene transfer in kleptoplastic sea slugs, Plakobranchus ocellatus.</title>
        <authorList>
            <person name="Maeda T."/>
            <person name="Takahashi S."/>
            <person name="Yoshida T."/>
            <person name="Shimamura S."/>
            <person name="Takaki Y."/>
            <person name="Nagai Y."/>
            <person name="Toyoda A."/>
            <person name="Suzuki Y."/>
            <person name="Arimoto A."/>
            <person name="Ishii H."/>
            <person name="Satoh N."/>
            <person name="Nishiyama T."/>
            <person name="Hasebe M."/>
            <person name="Maruyama T."/>
            <person name="Minagawa J."/>
            <person name="Obokata J."/>
            <person name="Shigenobu S."/>
        </authorList>
    </citation>
    <scope>NUCLEOTIDE SEQUENCE [LARGE SCALE GENOMIC DNA]</scope>
</reference>
<keyword evidence="2" id="KW-1185">Reference proteome</keyword>
<sequence>MALSELFEEKITPALAEEKLLDQGYHECDVCAEGYEGSKAWGGCKKHPDHSDFTPASQFHPGLLPPPYNSDPDVIELVRQQIELTVRLRVRHTSQMRPDGYCFSNFRGRNVTHTGSGIVFSALYKFPRDPEDNKAPDPCPCQDCDDAVLPDRRKLEWWKIEVRTVKHVVFDTEEAKTTTADLYLDLPGQMGSKHQLHGLLAPSSHYDGDITRMIMATHDEAVGQSLSSACKHFDLLSAKLLMKHRDPARFPLYTVICSHPHGCSKQITVGQRIERMVVNEKVEGAQPNEEWTEYVYTTPTCQGSSGAPVVLLGRDKISGRQWNIISHVHRQALPTGQGHSGMTLECFVNTDQPVDNNNSRFFPI</sequence>
<dbReference type="AlphaFoldDB" id="A0AAV4B1G1"/>
<comment type="caution">
    <text evidence="1">The sequence shown here is derived from an EMBL/GenBank/DDBJ whole genome shotgun (WGS) entry which is preliminary data.</text>
</comment>
<accession>A0AAV4B1G1</accession>
<organism evidence="1 2">
    <name type="scientific">Plakobranchus ocellatus</name>
    <dbReference type="NCBI Taxonomy" id="259542"/>
    <lineage>
        <taxon>Eukaryota</taxon>
        <taxon>Metazoa</taxon>
        <taxon>Spiralia</taxon>
        <taxon>Lophotrochozoa</taxon>
        <taxon>Mollusca</taxon>
        <taxon>Gastropoda</taxon>
        <taxon>Heterobranchia</taxon>
        <taxon>Euthyneura</taxon>
        <taxon>Panpulmonata</taxon>
        <taxon>Sacoglossa</taxon>
        <taxon>Placobranchoidea</taxon>
        <taxon>Plakobranchidae</taxon>
        <taxon>Plakobranchus</taxon>
    </lineage>
</organism>
<dbReference type="Proteomes" id="UP000735302">
    <property type="component" value="Unassembled WGS sequence"/>
</dbReference>
<proteinExistence type="predicted"/>
<name>A0AAV4B1G1_9GAST</name>